<evidence type="ECO:0000313" key="3">
    <source>
        <dbReference type="Proteomes" id="UP000000578"/>
    </source>
</evidence>
<evidence type="ECO:0000313" key="2">
    <source>
        <dbReference type="EMBL" id="AAR39145.1"/>
    </source>
</evidence>
<dbReference type="EMBL" id="AE017199">
    <property type="protein sequence ID" value="AAR39145.1"/>
    <property type="molecule type" value="Genomic_DNA"/>
</dbReference>
<dbReference type="Proteomes" id="UP000000578">
    <property type="component" value="Chromosome"/>
</dbReference>
<dbReference type="KEGG" id="neq:NEQ296"/>
<evidence type="ECO:0000256" key="1">
    <source>
        <dbReference type="SAM" id="Phobius"/>
    </source>
</evidence>
<feature type="transmembrane region" description="Helical" evidence="1">
    <location>
        <begin position="6"/>
        <end position="24"/>
    </location>
</feature>
<protein>
    <submittedName>
        <fullName evidence="2">NEQ296</fullName>
    </submittedName>
</protein>
<dbReference type="AlphaFoldDB" id="Q74NG9"/>
<keyword evidence="1" id="KW-1133">Transmembrane helix</keyword>
<sequence length="152" mass="17794">MISFVITFFTSFLMLLFFIIDIVLGKQSIFDFPKLFKKIYLMFYLAFVVFIVSFIVKLAKLYLFYKGIHFSFCPPFIILLTSYIVTLIALFIIFVQSKIPIIREMSFLAFTKDVLPSFIKNTLVRKSLIVVILMVLSIVFCFIVQNFLPFSL</sequence>
<feature type="transmembrane region" description="Helical" evidence="1">
    <location>
        <begin position="36"/>
        <end position="56"/>
    </location>
</feature>
<accession>Q74NG9</accession>
<feature type="transmembrane region" description="Helical" evidence="1">
    <location>
        <begin position="76"/>
        <end position="95"/>
    </location>
</feature>
<reference evidence="2 3" key="1">
    <citation type="journal article" date="2003" name="Proc. Natl. Acad. Sci. U.S.A.">
        <title>The genome of Nanoarchaeum equitans: insights into early archaeal evolution and derived parasitism.</title>
        <authorList>
            <person name="Waters E."/>
            <person name="Hohn M.J."/>
            <person name="Ahel I."/>
            <person name="Graham D.E."/>
            <person name="Adams M.D."/>
            <person name="Barnstead M."/>
            <person name="Beeson K.Y."/>
            <person name="Bibbs L."/>
            <person name="Bolanos R."/>
            <person name="Keller M."/>
            <person name="Kretz K."/>
            <person name="Lin X."/>
            <person name="Mathur E."/>
            <person name="Ni J."/>
            <person name="Podar M."/>
            <person name="Richardson T."/>
            <person name="Sutton G.G."/>
            <person name="Simon M."/>
            <person name="Soll D."/>
            <person name="Stetter K.O."/>
            <person name="Short J.M."/>
            <person name="Noordewier M."/>
        </authorList>
    </citation>
    <scope>NUCLEOTIDE SEQUENCE [LARGE SCALE GENOMIC DNA]</scope>
    <source>
        <strain evidence="2 3">Kin4-M</strain>
    </source>
</reference>
<name>Q74NG9_NANEQ</name>
<dbReference type="BioCyc" id="NEQU228908:GJB6-317-MONOMER"/>
<dbReference type="EnsemblBacteria" id="AAR39145">
    <property type="protein sequence ID" value="AAR39145"/>
    <property type="gene ID" value="NEQ296"/>
</dbReference>
<feature type="transmembrane region" description="Helical" evidence="1">
    <location>
        <begin position="128"/>
        <end position="148"/>
    </location>
</feature>
<proteinExistence type="predicted"/>
<gene>
    <name evidence="2" type="ordered locus">NEQ296</name>
</gene>
<keyword evidence="1" id="KW-0472">Membrane</keyword>
<dbReference type="HOGENOM" id="CLU_1718249_0_0_2"/>
<dbReference type="STRING" id="228908.NEQ296"/>
<organism evidence="2 3">
    <name type="scientific">Nanoarchaeum equitans (strain Kin4-M)</name>
    <dbReference type="NCBI Taxonomy" id="228908"/>
    <lineage>
        <taxon>Archaea</taxon>
        <taxon>Nanobdellota</taxon>
        <taxon>Candidatus Nanoarchaeia</taxon>
        <taxon>Nanoarchaeales</taxon>
        <taxon>Nanoarchaeaceae</taxon>
        <taxon>Nanoarchaeum</taxon>
    </lineage>
</organism>
<keyword evidence="3" id="KW-1185">Reference proteome</keyword>
<keyword evidence="1" id="KW-0812">Transmembrane</keyword>